<dbReference type="KEGG" id="pcw:110215354"/>
<reference evidence="3" key="1">
    <citation type="submission" date="2025-08" db="UniProtKB">
        <authorList>
            <consortium name="RefSeq"/>
        </authorList>
    </citation>
    <scope>IDENTIFICATION</scope>
    <source>
        <tissue evidence="3">Spleen</tissue>
    </source>
</reference>
<evidence type="ECO:0000256" key="1">
    <source>
        <dbReference type="SAM" id="MobiDB-lite"/>
    </source>
</evidence>
<name>A0A6P5L3Q1_PHACI</name>
<feature type="compositionally biased region" description="Basic and acidic residues" evidence="1">
    <location>
        <begin position="151"/>
        <end position="165"/>
    </location>
</feature>
<gene>
    <name evidence="3" type="primary">CUNH22orf31</name>
</gene>
<dbReference type="CTD" id="101655619"/>
<proteinExistence type="predicted"/>
<accession>A0A6P5L3Q1</accession>
<organism evidence="2 3">
    <name type="scientific">Phascolarctos cinereus</name>
    <name type="common">Koala</name>
    <dbReference type="NCBI Taxonomy" id="38626"/>
    <lineage>
        <taxon>Eukaryota</taxon>
        <taxon>Metazoa</taxon>
        <taxon>Chordata</taxon>
        <taxon>Craniata</taxon>
        <taxon>Vertebrata</taxon>
        <taxon>Euteleostomi</taxon>
        <taxon>Mammalia</taxon>
        <taxon>Metatheria</taxon>
        <taxon>Diprotodontia</taxon>
        <taxon>Phascolarctidae</taxon>
        <taxon>Phascolarctos</taxon>
    </lineage>
</organism>
<feature type="compositionally biased region" description="Polar residues" evidence="1">
    <location>
        <begin position="128"/>
        <end position="142"/>
    </location>
</feature>
<dbReference type="OMA" id="CCPAPCK"/>
<feature type="compositionally biased region" description="Basic and acidic residues" evidence="1">
    <location>
        <begin position="281"/>
        <end position="290"/>
    </location>
</feature>
<dbReference type="Pfam" id="PF15578">
    <property type="entry name" value="DUF4662"/>
    <property type="match status" value="1"/>
</dbReference>
<dbReference type="FunCoup" id="A0A6P5L3Q1">
    <property type="interactions" value="2"/>
</dbReference>
<dbReference type="RefSeq" id="XP_020852397.1">
    <property type="nucleotide sequence ID" value="XM_020996738.1"/>
</dbReference>
<dbReference type="GeneID" id="110215354"/>
<protein>
    <submittedName>
        <fullName evidence="3">Uncharacterized protein C22orf31 homolog</fullName>
    </submittedName>
</protein>
<feature type="compositionally biased region" description="Basic and acidic residues" evidence="1">
    <location>
        <begin position="118"/>
        <end position="127"/>
    </location>
</feature>
<feature type="region of interest" description="Disordered" evidence="1">
    <location>
        <begin position="259"/>
        <end position="302"/>
    </location>
</feature>
<dbReference type="Proteomes" id="UP000515140">
    <property type="component" value="Unplaced"/>
</dbReference>
<dbReference type="InParanoid" id="A0A6P5L3Q1"/>
<evidence type="ECO:0000313" key="2">
    <source>
        <dbReference type="Proteomes" id="UP000515140"/>
    </source>
</evidence>
<dbReference type="PANTHER" id="PTHR15578">
    <property type="entry name" value="CHROMOSOME 8 C22ORF31 HOMOLOG"/>
    <property type="match status" value="1"/>
</dbReference>
<dbReference type="AlphaFoldDB" id="A0A6P5L3Q1"/>
<sequence length="302" mass="32902">MHPIYMRRNTGIPTYGLRQSILLNKWLQDCYVDAPTLTNIRTSKTCANSNVATKGSPMSSWEVVKNPLVSSSFSLVKLVLRRQLKDKCCPIPPKLGGEGKAQKIPKVKTKGTVAVRADPGEENRESVPNKNKSPSGKLSGTSDPMRPTGHNSERKENLNEERGAVSEDLQYGAITQIPPGEIEGTAGKIQDVPPENRSYRHSQGALVIHGLSAEQYTALYHSVVEPLLWNTSGTPKRYSLELGKVIKQRLWEALCSQATTPSPGAGPGSFLNNALLPGKRTGPELERDASEAPAASKWPKTE</sequence>
<feature type="region of interest" description="Disordered" evidence="1">
    <location>
        <begin position="91"/>
        <end position="169"/>
    </location>
</feature>
<keyword evidence="2" id="KW-1185">Reference proteome</keyword>
<dbReference type="InterPro" id="IPR028970">
    <property type="entry name" value="DUF4662"/>
</dbReference>
<dbReference type="PANTHER" id="PTHR15578:SF0">
    <property type="entry name" value="CHROMOSOME 22 OPEN READING FRAME 31"/>
    <property type="match status" value="1"/>
</dbReference>
<evidence type="ECO:0000313" key="3">
    <source>
        <dbReference type="RefSeq" id="XP_020852397.1"/>
    </source>
</evidence>